<gene>
    <name evidence="1" type="ORF">GCM10011419_17490</name>
</gene>
<sequence>MPALVAIRFGAHGGIEPGAYEAAIHSSLALREVKAGSRLPVSPQWA</sequence>
<proteinExistence type="predicted"/>
<dbReference type="Proteomes" id="UP000662678">
    <property type="component" value="Unassembled WGS sequence"/>
</dbReference>
<protein>
    <submittedName>
        <fullName evidence="1">Uncharacterized protein</fullName>
    </submittedName>
</protein>
<dbReference type="RefSeq" id="WP_189353264.1">
    <property type="nucleotide sequence ID" value="NZ_BMYP01000019.1"/>
</dbReference>
<accession>A0ABQ3H998</accession>
<comment type="caution">
    <text evidence="1">The sequence shown here is derived from an EMBL/GenBank/DDBJ whole genome shotgun (WGS) entry which is preliminary data.</text>
</comment>
<evidence type="ECO:0000313" key="2">
    <source>
        <dbReference type="Proteomes" id="UP000662678"/>
    </source>
</evidence>
<organism evidence="1 2">
    <name type="scientific">Vogesella fluminis</name>
    <dbReference type="NCBI Taxonomy" id="1069161"/>
    <lineage>
        <taxon>Bacteria</taxon>
        <taxon>Pseudomonadati</taxon>
        <taxon>Pseudomonadota</taxon>
        <taxon>Betaproteobacteria</taxon>
        <taxon>Neisseriales</taxon>
        <taxon>Chromobacteriaceae</taxon>
        <taxon>Vogesella</taxon>
    </lineage>
</organism>
<evidence type="ECO:0000313" key="1">
    <source>
        <dbReference type="EMBL" id="GHD77166.1"/>
    </source>
</evidence>
<dbReference type="EMBL" id="BMYP01000019">
    <property type="protein sequence ID" value="GHD77166.1"/>
    <property type="molecule type" value="Genomic_DNA"/>
</dbReference>
<keyword evidence="2" id="KW-1185">Reference proteome</keyword>
<reference evidence="2" key="1">
    <citation type="journal article" date="2019" name="Int. J. Syst. Evol. Microbiol.">
        <title>The Global Catalogue of Microorganisms (GCM) 10K type strain sequencing project: providing services to taxonomists for standard genome sequencing and annotation.</title>
        <authorList>
            <consortium name="The Broad Institute Genomics Platform"/>
            <consortium name="The Broad Institute Genome Sequencing Center for Infectious Disease"/>
            <person name="Wu L."/>
            <person name="Ma J."/>
        </authorList>
    </citation>
    <scope>NUCLEOTIDE SEQUENCE [LARGE SCALE GENOMIC DNA]</scope>
    <source>
        <strain evidence="2">KCTC 23713</strain>
    </source>
</reference>
<name>A0ABQ3H998_9NEIS</name>